<dbReference type="InterPro" id="IPR000719">
    <property type="entry name" value="Prot_kinase_dom"/>
</dbReference>
<feature type="domain" description="FHA" evidence="3">
    <location>
        <begin position="27"/>
        <end position="80"/>
    </location>
</feature>
<dbReference type="PANTHER" id="PTHR24346">
    <property type="entry name" value="MAP/MICROTUBULE AFFINITY-REGULATING KINASE"/>
    <property type="match status" value="1"/>
</dbReference>
<evidence type="ECO:0000256" key="1">
    <source>
        <dbReference type="ARBA" id="ARBA00022741"/>
    </source>
</evidence>
<dbReference type="AlphaFoldDB" id="A0AAU8JAW6"/>
<name>A0AAU8JAW6_9CYAN</name>
<dbReference type="InterPro" id="IPR011009">
    <property type="entry name" value="Kinase-like_dom_sf"/>
</dbReference>
<dbReference type="GO" id="GO:0005737">
    <property type="term" value="C:cytoplasm"/>
    <property type="evidence" value="ECO:0007669"/>
    <property type="project" value="TreeGrafter"/>
</dbReference>
<keyword evidence="5" id="KW-0808">Transferase</keyword>
<protein>
    <submittedName>
        <fullName evidence="5">Protein kinase</fullName>
    </submittedName>
</protein>
<feature type="domain" description="Protein kinase" evidence="4">
    <location>
        <begin position="185"/>
        <end position="450"/>
    </location>
</feature>
<sequence>MHAKVILTISQGQLQGEIFEFDSRATCIIGRAQECHPRIPDRRSNRAISRYHCLLDINPPAIRIRDFGSKNGTFVNGAKIGQRQPHQTAQQGAKLNFPEYDLTDGDKIKIGNTVFRVSVEADGGPSAPLPDGGLSPLLSGGNFPAPEHNRSCAPLRAINLRDTVEQLLSQTGSDRPSCCQGYAIQTTLGKASSNKYGEVHLIRRTNTGEKSALKIMVPQVAVKESAQNWFLAEMEKSKLLRHPNLVRLKNFCFANGLFFLVEEFCNGGNVEELMAQRGGKLPPNEAVAIVLQVLEGLSYGHSAGLVHGNLKPSEFFLTDIGGICFAKLGVFGLDRSFDLAGFSGQSLTGTKGSMPFFMPRQQVLNFKYAERSVDVWAAAACLYYMITGTYPRDFTHNRDPFLTVLTTEAVAIAKRCPDIPRPLAKVIDWALVDNPEIQLKSAVDLKNALLKAHR</sequence>
<evidence type="ECO:0000259" key="3">
    <source>
        <dbReference type="PROSITE" id="PS50006"/>
    </source>
</evidence>
<dbReference type="PROSITE" id="PS50006">
    <property type="entry name" value="FHA_DOMAIN"/>
    <property type="match status" value="1"/>
</dbReference>
<dbReference type="GO" id="GO:0035556">
    <property type="term" value="P:intracellular signal transduction"/>
    <property type="evidence" value="ECO:0007669"/>
    <property type="project" value="TreeGrafter"/>
</dbReference>
<dbReference type="GO" id="GO:0004674">
    <property type="term" value="F:protein serine/threonine kinase activity"/>
    <property type="evidence" value="ECO:0007669"/>
    <property type="project" value="TreeGrafter"/>
</dbReference>
<evidence type="ECO:0000256" key="2">
    <source>
        <dbReference type="ARBA" id="ARBA00022840"/>
    </source>
</evidence>
<dbReference type="InterPro" id="IPR000253">
    <property type="entry name" value="FHA_dom"/>
</dbReference>
<organism evidence="5">
    <name type="scientific">Planktothricoides raciborskii GIHE-MW2</name>
    <dbReference type="NCBI Taxonomy" id="2792601"/>
    <lineage>
        <taxon>Bacteria</taxon>
        <taxon>Bacillati</taxon>
        <taxon>Cyanobacteriota</taxon>
        <taxon>Cyanophyceae</taxon>
        <taxon>Oscillatoriophycideae</taxon>
        <taxon>Oscillatoriales</taxon>
        <taxon>Oscillatoriaceae</taxon>
        <taxon>Planktothricoides</taxon>
    </lineage>
</organism>
<dbReference type="PROSITE" id="PS50011">
    <property type="entry name" value="PROTEIN_KINASE_DOM"/>
    <property type="match status" value="1"/>
</dbReference>
<evidence type="ECO:0000313" key="5">
    <source>
        <dbReference type="EMBL" id="XCM35455.1"/>
    </source>
</evidence>
<dbReference type="SUPFAM" id="SSF56112">
    <property type="entry name" value="Protein kinase-like (PK-like)"/>
    <property type="match status" value="1"/>
</dbReference>
<dbReference type="RefSeq" id="WP_054465745.1">
    <property type="nucleotide sequence ID" value="NZ_CP159837.1"/>
</dbReference>
<dbReference type="PANTHER" id="PTHR24346:SF30">
    <property type="entry name" value="MATERNAL EMBRYONIC LEUCINE ZIPPER KINASE"/>
    <property type="match status" value="1"/>
</dbReference>
<dbReference type="Pfam" id="PF00069">
    <property type="entry name" value="Pkinase"/>
    <property type="match status" value="1"/>
</dbReference>
<proteinExistence type="predicted"/>
<reference evidence="5" key="1">
    <citation type="submission" date="2024-07" db="EMBL/GenBank/DDBJ databases">
        <authorList>
            <person name="Kim Y.J."/>
            <person name="Jeong J.Y."/>
        </authorList>
    </citation>
    <scope>NUCLEOTIDE SEQUENCE</scope>
    <source>
        <strain evidence="5">GIHE-MW2</strain>
    </source>
</reference>
<accession>A0AAU8JAW6</accession>
<gene>
    <name evidence="5" type="ORF">ABWT76_004138</name>
</gene>
<dbReference type="Gene3D" id="2.60.200.20">
    <property type="match status" value="1"/>
</dbReference>
<keyword evidence="1" id="KW-0547">Nucleotide-binding</keyword>
<dbReference type="SUPFAM" id="SSF49879">
    <property type="entry name" value="SMAD/FHA domain"/>
    <property type="match status" value="1"/>
</dbReference>
<dbReference type="InterPro" id="IPR008984">
    <property type="entry name" value="SMAD_FHA_dom_sf"/>
</dbReference>
<dbReference type="Gene3D" id="1.10.510.10">
    <property type="entry name" value="Transferase(Phosphotransferase) domain 1"/>
    <property type="match status" value="1"/>
</dbReference>
<keyword evidence="2" id="KW-0067">ATP-binding</keyword>
<keyword evidence="5" id="KW-0418">Kinase</keyword>
<dbReference type="Pfam" id="PF00498">
    <property type="entry name" value="FHA"/>
    <property type="match status" value="1"/>
</dbReference>
<dbReference type="EMBL" id="CP159837">
    <property type="protein sequence ID" value="XCM35455.1"/>
    <property type="molecule type" value="Genomic_DNA"/>
</dbReference>
<dbReference type="CDD" id="cd14014">
    <property type="entry name" value="STKc_PknB_like"/>
    <property type="match status" value="1"/>
</dbReference>
<dbReference type="GO" id="GO:0005524">
    <property type="term" value="F:ATP binding"/>
    <property type="evidence" value="ECO:0007669"/>
    <property type="project" value="UniProtKB-KW"/>
</dbReference>
<evidence type="ECO:0000259" key="4">
    <source>
        <dbReference type="PROSITE" id="PS50011"/>
    </source>
</evidence>
<dbReference type="SMART" id="SM00240">
    <property type="entry name" value="FHA"/>
    <property type="match status" value="1"/>
</dbReference>